<sequence length="149" mass="16859">MPDSALTRKRIDVATDYFRKIDSGDPTIVDIMTDDVEVYFPKFGVGYGKAEFMELAKGLMGSLQSIQHDLDRMTFHVAGDHVIVEGFESGVMADGAPWPVEGRSEGRFANFFRFEGDLIKRVYVYVDPDFASAHKERFLWGDHVRMAKA</sequence>
<evidence type="ECO:0000313" key="2">
    <source>
        <dbReference type="EMBL" id="MEF3366821.1"/>
    </source>
</evidence>
<keyword evidence="3" id="KW-1185">Reference proteome</keyword>
<dbReference type="Gene3D" id="3.10.450.50">
    <property type="match status" value="1"/>
</dbReference>
<organism evidence="2 3">
    <name type="scientific">Methylocystis borbori</name>
    <dbReference type="NCBI Taxonomy" id="3118750"/>
    <lineage>
        <taxon>Bacteria</taxon>
        <taxon>Pseudomonadati</taxon>
        <taxon>Pseudomonadota</taxon>
        <taxon>Alphaproteobacteria</taxon>
        <taxon>Hyphomicrobiales</taxon>
        <taxon>Methylocystaceae</taxon>
        <taxon>Methylocystis</taxon>
    </lineage>
</organism>
<gene>
    <name evidence="2" type="ORF">V3H18_09785</name>
</gene>
<dbReference type="RefSeq" id="WP_332081840.1">
    <property type="nucleotide sequence ID" value="NZ_JAZHYN010000025.1"/>
</dbReference>
<dbReference type="Pfam" id="PF12680">
    <property type="entry name" value="SnoaL_2"/>
    <property type="match status" value="1"/>
</dbReference>
<accession>A0ABU7XJZ5</accession>
<protein>
    <submittedName>
        <fullName evidence="2">Nuclear transport factor 2 family protein</fullName>
    </submittedName>
</protein>
<dbReference type="InterPro" id="IPR032710">
    <property type="entry name" value="NTF2-like_dom_sf"/>
</dbReference>
<proteinExistence type="predicted"/>
<dbReference type="InterPro" id="IPR037401">
    <property type="entry name" value="SnoaL-like"/>
</dbReference>
<evidence type="ECO:0000259" key="1">
    <source>
        <dbReference type="Pfam" id="PF12680"/>
    </source>
</evidence>
<comment type="caution">
    <text evidence="2">The sequence shown here is derived from an EMBL/GenBank/DDBJ whole genome shotgun (WGS) entry which is preliminary data.</text>
</comment>
<name>A0ABU7XJZ5_9HYPH</name>
<dbReference type="Proteomes" id="UP001350748">
    <property type="component" value="Unassembled WGS sequence"/>
</dbReference>
<feature type="domain" description="SnoaL-like" evidence="1">
    <location>
        <begin position="15"/>
        <end position="121"/>
    </location>
</feature>
<reference evidence="2 3" key="1">
    <citation type="submission" date="2024-02" db="EMBL/GenBank/DDBJ databases">
        <authorList>
            <person name="Grouzdev D."/>
        </authorList>
    </citation>
    <scope>NUCLEOTIDE SEQUENCE [LARGE SCALE GENOMIC DNA]</scope>
    <source>
        <strain evidence="2 3">9N</strain>
    </source>
</reference>
<dbReference type="SUPFAM" id="SSF54427">
    <property type="entry name" value="NTF2-like"/>
    <property type="match status" value="1"/>
</dbReference>
<evidence type="ECO:0000313" key="3">
    <source>
        <dbReference type="Proteomes" id="UP001350748"/>
    </source>
</evidence>
<dbReference type="EMBL" id="JAZHYN010000025">
    <property type="protein sequence ID" value="MEF3366821.1"/>
    <property type="molecule type" value="Genomic_DNA"/>
</dbReference>